<organism evidence="1 2">
    <name type="scientific">Piscibacillus halophilus</name>
    <dbReference type="NCBI Taxonomy" id="571933"/>
    <lineage>
        <taxon>Bacteria</taxon>
        <taxon>Bacillati</taxon>
        <taxon>Bacillota</taxon>
        <taxon>Bacilli</taxon>
        <taxon>Bacillales</taxon>
        <taxon>Bacillaceae</taxon>
        <taxon>Piscibacillus</taxon>
    </lineage>
</organism>
<evidence type="ECO:0000313" key="1">
    <source>
        <dbReference type="EMBL" id="SEP98146.1"/>
    </source>
</evidence>
<protein>
    <submittedName>
        <fullName evidence="1">Uncharacterized protein</fullName>
    </submittedName>
</protein>
<sequence>MQVELKHKVEHHKKLFESYWIDQKNLSYKGNVYHMAFYKRFNKDTGGIFFTLRDENVTKEEYLEAFELYTLLLTRYGKTLKYGTERKNINMIGFEKTNTYLNDVQNNTSLTKEDFSIINSLHDSIEQILDYQKQLSNLMNRFNNFIKSKEPKNIYTPEDVDEILKMNAELDYLQNRQINLLIDSTDEFKLLQQIIQHNPDLSNAEINKYIAEFTKGKEQMREELAQATYIDTSKVQSKEEYMDAYIQDYIQRQRNSNKKIIKELRYPVNLT</sequence>
<dbReference type="STRING" id="571933.SAMN05216362_10510"/>
<accession>A0A1H9CAD1</accession>
<proteinExistence type="predicted"/>
<dbReference type="Proteomes" id="UP000199427">
    <property type="component" value="Unassembled WGS sequence"/>
</dbReference>
<dbReference type="OrthoDB" id="2959647at2"/>
<reference evidence="1 2" key="1">
    <citation type="submission" date="2016-10" db="EMBL/GenBank/DDBJ databases">
        <authorList>
            <person name="de Groot N.N."/>
        </authorList>
    </citation>
    <scope>NUCLEOTIDE SEQUENCE [LARGE SCALE GENOMIC DNA]</scope>
    <source>
        <strain evidence="1 2">DSM 21633</strain>
    </source>
</reference>
<dbReference type="RefSeq" id="WP_091772748.1">
    <property type="nucleotide sequence ID" value="NZ_FOES01000005.1"/>
</dbReference>
<dbReference type="EMBL" id="FOES01000005">
    <property type="protein sequence ID" value="SEP98146.1"/>
    <property type="molecule type" value="Genomic_DNA"/>
</dbReference>
<keyword evidence="2" id="KW-1185">Reference proteome</keyword>
<evidence type="ECO:0000313" key="2">
    <source>
        <dbReference type="Proteomes" id="UP000199427"/>
    </source>
</evidence>
<name>A0A1H9CAD1_9BACI</name>
<dbReference type="AlphaFoldDB" id="A0A1H9CAD1"/>
<gene>
    <name evidence="1" type="ORF">SAMN05216362_10510</name>
</gene>